<reference evidence="3 4" key="1">
    <citation type="submission" date="2020-02" db="EMBL/GenBank/DDBJ databases">
        <title>Sequencing the genomes of 1000 actinobacteria strains.</title>
        <authorList>
            <person name="Klenk H.-P."/>
        </authorList>
    </citation>
    <scope>NUCLEOTIDE SEQUENCE [LARGE SCALE GENOMIC DNA]</scope>
    <source>
        <strain evidence="3 4">DSM 27960</strain>
    </source>
</reference>
<keyword evidence="2" id="KW-0560">Oxidoreductase</keyword>
<accession>A0A7X5R3V4</accession>
<dbReference type="PRINTS" id="PR00080">
    <property type="entry name" value="SDRFAMILY"/>
</dbReference>
<dbReference type="Gene3D" id="3.40.50.720">
    <property type="entry name" value="NAD(P)-binding Rossmann-like Domain"/>
    <property type="match status" value="1"/>
</dbReference>
<protein>
    <submittedName>
        <fullName evidence="3">NAD(P)-dependent dehydrogenase (Short-subunit alcohol dehydrogenase family)</fullName>
    </submittedName>
</protein>
<keyword evidence="4" id="KW-1185">Reference proteome</keyword>
<dbReference type="InterPro" id="IPR020904">
    <property type="entry name" value="Sc_DH/Rdtase_CS"/>
</dbReference>
<comment type="caution">
    <text evidence="3">The sequence shown here is derived from an EMBL/GenBank/DDBJ whole genome shotgun (WGS) entry which is preliminary data.</text>
</comment>
<dbReference type="SUPFAM" id="SSF51735">
    <property type="entry name" value="NAD(P)-binding Rossmann-fold domains"/>
    <property type="match status" value="1"/>
</dbReference>
<dbReference type="Proteomes" id="UP000541033">
    <property type="component" value="Unassembled WGS sequence"/>
</dbReference>
<evidence type="ECO:0000313" key="3">
    <source>
        <dbReference type="EMBL" id="NIH55126.1"/>
    </source>
</evidence>
<organism evidence="3 4">
    <name type="scientific">Lysinibacter cavernae</name>
    <dbReference type="NCBI Taxonomy" id="1640652"/>
    <lineage>
        <taxon>Bacteria</taxon>
        <taxon>Bacillati</taxon>
        <taxon>Actinomycetota</taxon>
        <taxon>Actinomycetes</taxon>
        <taxon>Micrococcales</taxon>
        <taxon>Microbacteriaceae</taxon>
        <taxon>Lysinibacter</taxon>
    </lineage>
</organism>
<evidence type="ECO:0000256" key="1">
    <source>
        <dbReference type="ARBA" id="ARBA00006484"/>
    </source>
</evidence>
<dbReference type="EMBL" id="JAAMOX010000003">
    <property type="protein sequence ID" value="NIH55126.1"/>
    <property type="molecule type" value="Genomic_DNA"/>
</dbReference>
<dbReference type="RefSeq" id="WP_208402752.1">
    <property type="nucleotide sequence ID" value="NZ_JAAMOX010000003.1"/>
</dbReference>
<evidence type="ECO:0000256" key="2">
    <source>
        <dbReference type="ARBA" id="ARBA00023002"/>
    </source>
</evidence>
<dbReference type="InterPro" id="IPR036291">
    <property type="entry name" value="NAD(P)-bd_dom_sf"/>
</dbReference>
<dbReference type="FunFam" id="3.40.50.720:FF:000084">
    <property type="entry name" value="Short-chain dehydrogenase reductase"/>
    <property type="match status" value="1"/>
</dbReference>
<dbReference type="InterPro" id="IPR002347">
    <property type="entry name" value="SDR_fam"/>
</dbReference>
<comment type="similarity">
    <text evidence="1">Belongs to the short-chain dehydrogenases/reductases (SDR) family.</text>
</comment>
<sequence length="255" mass="26453">MTKDLAGHVAVVTGGARGLGYSIASALARRGVDVGLLDLLPTVSESAESLAGDLGVRAAGRVVDVTDADAVEAAFADLEAELGQPTLLVTAAGITIWGASETVEPAVWQKVIDVNLSGTFFAAQAFGRRCLDTNRNGSAIFVSSMSGFIVNQPQFQASYSASKAAVAHLAKSLAVEWATRGIRVNAIAPGYFLSDMTREFTDSNPDLAEQWTSSIPMGRMGEPGDLDGLVGFLASADSAYITGQTITIDGGYTSL</sequence>
<dbReference type="GO" id="GO:0016616">
    <property type="term" value="F:oxidoreductase activity, acting on the CH-OH group of donors, NAD or NADP as acceptor"/>
    <property type="evidence" value="ECO:0007669"/>
    <property type="project" value="TreeGrafter"/>
</dbReference>
<dbReference type="PRINTS" id="PR00081">
    <property type="entry name" value="GDHRDH"/>
</dbReference>
<dbReference type="AlphaFoldDB" id="A0A7X5R3V4"/>
<dbReference type="PANTHER" id="PTHR42760:SF115">
    <property type="entry name" value="3-OXOACYL-[ACYL-CARRIER-PROTEIN] REDUCTASE FABG"/>
    <property type="match status" value="1"/>
</dbReference>
<proteinExistence type="inferred from homology"/>
<evidence type="ECO:0000313" key="4">
    <source>
        <dbReference type="Proteomes" id="UP000541033"/>
    </source>
</evidence>
<dbReference type="PANTHER" id="PTHR42760">
    <property type="entry name" value="SHORT-CHAIN DEHYDROGENASES/REDUCTASES FAMILY MEMBER"/>
    <property type="match status" value="1"/>
</dbReference>
<gene>
    <name evidence="3" type="ORF">FHX76_003041</name>
</gene>
<dbReference type="PROSITE" id="PS00061">
    <property type="entry name" value="ADH_SHORT"/>
    <property type="match status" value="1"/>
</dbReference>
<dbReference type="Pfam" id="PF13561">
    <property type="entry name" value="adh_short_C2"/>
    <property type="match status" value="1"/>
</dbReference>
<name>A0A7X5R3V4_9MICO</name>